<dbReference type="Proteomes" id="UP000275281">
    <property type="component" value="Unassembled WGS sequence"/>
</dbReference>
<protein>
    <recommendedName>
        <fullName evidence="3">DNA alkylation repair protein</fullName>
    </recommendedName>
</protein>
<proteinExistence type="predicted"/>
<dbReference type="InterPro" id="IPR016024">
    <property type="entry name" value="ARM-type_fold"/>
</dbReference>
<dbReference type="SUPFAM" id="SSF48371">
    <property type="entry name" value="ARM repeat"/>
    <property type="match status" value="1"/>
</dbReference>
<dbReference type="InterPro" id="IPR014825">
    <property type="entry name" value="DNA_alkylation"/>
</dbReference>
<sequence length="376" mass="42520">MAELFKHVFNPDMVKSVGQHLHTHCATFDVNGFEQAVCNKLEQLEFKQRSQLICEALIAHLPDDFEYTAQVLLKSLGLPLRLNASQLTTDAHGISGWAILPLADYVAFKGRGHFVLAMTLLKEMTKRCTSEFAIRPFLKDMPEQTLAILHQWAEDEDPHVRRLASEGARPRLPWGMRLQRFVEDPSDLIPLLEKLKDDDSEYVRRSVANNLNDIAKDHPDTVTAVAKNWLKGASKNRRKLVQHGCRTLVKNGHLDTLQALGYMSPEAIICTVTVSDRQLIYGGSIDVRLKITNESAAAQHVMIDYRVHHQKANGTTSAKVFKWRSIYLKGKDSITLKKKHSIRPITTRVYYPGVHKIDVQINGVVKGSTQFDLIMP</sequence>
<dbReference type="AlphaFoldDB" id="A0A3N5Y1K3"/>
<accession>A0A3N5Y1K3</accession>
<gene>
    <name evidence="1" type="ORF">DRW07_05760</name>
</gene>
<dbReference type="PROSITE" id="PS50077">
    <property type="entry name" value="HEAT_REPEAT"/>
    <property type="match status" value="1"/>
</dbReference>
<dbReference type="OrthoDB" id="9797162at2"/>
<dbReference type="Gene3D" id="1.25.40.290">
    <property type="entry name" value="ARM repeat domains"/>
    <property type="match status" value="1"/>
</dbReference>
<evidence type="ECO:0008006" key="3">
    <source>
        <dbReference type="Google" id="ProtNLM"/>
    </source>
</evidence>
<dbReference type="EMBL" id="RPOK01000002">
    <property type="protein sequence ID" value="RPJ67050.1"/>
    <property type="molecule type" value="Genomic_DNA"/>
</dbReference>
<evidence type="ECO:0000313" key="2">
    <source>
        <dbReference type="Proteomes" id="UP000275281"/>
    </source>
</evidence>
<organism evidence="1 2">
    <name type="scientific">Alteromonas sediminis</name>
    <dbReference type="NCBI Taxonomy" id="2259342"/>
    <lineage>
        <taxon>Bacteria</taxon>
        <taxon>Pseudomonadati</taxon>
        <taxon>Pseudomonadota</taxon>
        <taxon>Gammaproteobacteria</taxon>
        <taxon>Alteromonadales</taxon>
        <taxon>Alteromonadaceae</taxon>
        <taxon>Alteromonas/Salinimonas group</taxon>
        <taxon>Alteromonas</taxon>
    </lineage>
</organism>
<name>A0A3N5Y1K3_9ALTE</name>
<evidence type="ECO:0000313" key="1">
    <source>
        <dbReference type="EMBL" id="RPJ67050.1"/>
    </source>
</evidence>
<comment type="caution">
    <text evidence="1">The sequence shown here is derived from an EMBL/GenBank/DDBJ whole genome shotgun (WGS) entry which is preliminary data.</text>
</comment>
<dbReference type="RefSeq" id="WP_124026955.1">
    <property type="nucleotide sequence ID" value="NZ_JBHRSN010000015.1"/>
</dbReference>
<keyword evidence="2" id="KW-1185">Reference proteome</keyword>
<dbReference type="InterPro" id="IPR021133">
    <property type="entry name" value="HEAT_type_2"/>
</dbReference>
<dbReference type="Pfam" id="PF08713">
    <property type="entry name" value="DNA_alkylation"/>
    <property type="match status" value="1"/>
</dbReference>
<reference evidence="1 2" key="1">
    <citation type="submission" date="2018-11" db="EMBL/GenBank/DDBJ databases">
        <authorList>
            <person name="Ye M.-Q."/>
            <person name="Du Z.-J."/>
        </authorList>
    </citation>
    <scope>NUCLEOTIDE SEQUENCE [LARGE SCALE GENOMIC DNA]</scope>
    <source>
        <strain evidence="1 2">U0105</strain>
    </source>
</reference>